<name>A0ABM9DG64_9HYPH</name>
<dbReference type="Proteomes" id="UP001153050">
    <property type="component" value="Unassembled WGS sequence"/>
</dbReference>
<evidence type="ECO:0000256" key="1">
    <source>
        <dbReference type="SAM" id="MobiDB-lite"/>
    </source>
</evidence>
<feature type="compositionally biased region" description="Basic and acidic residues" evidence="1">
    <location>
        <begin position="1"/>
        <end position="11"/>
    </location>
</feature>
<accession>A0ABM9DG64</accession>
<proteinExistence type="predicted"/>
<organism evidence="2 3">
    <name type="scientific">Mesorhizobium escarrei</name>
    <dbReference type="NCBI Taxonomy" id="666018"/>
    <lineage>
        <taxon>Bacteria</taxon>
        <taxon>Pseudomonadati</taxon>
        <taxon>Pseudomonadota</taxon>
        <taxon>Alphaproteobacteria</taxon>
        <taxon>Hyphomicrobiales</taxon>
        <taxon>Phyllobacteriaceae</taxon>
        <taxon>Mesorhizobium</taxon>
    </lineage>
</organism>
<feature type="region of interest" description="Disordered" evidence="1">
    <location>
        <begin position="1"/>
        <end position="22"/>
    </location>
</feature>
<dbReference type="EMBL" id="CAKXZT010000013">
    <property type="protein sequence ID" value="CAH2395555.1"/>
    <property type="molecule type" value="Genomic_DNA"/>
</dbReference>
<sequence length="125" mass="13601">MLRHFGERNEKSQAPLPRFEGDGLLHRIRRAIARGLRAGRGSMSPAPPAPGPGSLIDIQIAHMSSSPLTGNQAEVAKVAPDIENAFTCQVLSKRNITQVQPPNPSVRRPRGRSIAWQPSSSVHKK</sequence>
<evidence type="ECO:0000313" key="2">
    <source>
        <dbReference type="EMBL" id="CAH2395555.1"/>
    </source>
</evidence>
<keyword evidence="3" id="KW-1185">Reference proteome</keyword>
<feature type="compositionally biased region" description="Polar residues" evidence="1">
    <location>
        <begin position="116"/>
        <end position="125"/>
    </location>
</feature>
<comment type="caution">
    <text evidence="2">The sequence shown here is derived from an EMBL/GenBank/DDBJ whole genome shotgun (WGS) entry which is preliminary data.</text>
</comment>
<protein>
    <submittedName>
        <fullName evidence="2">Uncharacterized protein</fullName>
    </submittedName>
</protein>
<evidence type="ECO:0000313" key="3">
    <source>
        <dbReference type="Proteomes" id="UP001153050"/>
    </source>
</evidence>
<gene>
    <name evidence="2" type="ORF">MES5069_110105</name>
</gene>
<feature type="region of interest" description="Disordered" evidence="1">
    <location>
        <begin position="96"/>
        <end position="125"/>
    </location>
</feature>
<reference evidence="2 3" key="1">
    <citation type="submission" date="2022-03" db="EMBL/GenBank/DDBJ databases">
        <authorList>
            <person name="Brunel B."/>
        </authorList>
    </citation>
    <scope>NUCLEOTIDE SEQUENCE [LARGE SCALE GENOMIC DNA]</scope>
    <source>
        <strain evidence="2">STM5069sample</strain>
    </source>
</reference>